<organism evidence="1 2">
    <name type="scientific">Alloprevotella tannerae ATCC 51259</name>
    <dbReference type="NCBI Taxonomy" id="626522"/>
    <lineage>
        <taxon>Bacteria</taxon>
        <taxon>Pseudomonadati</taxon>
        <taxon>Bacteroidota</taxon>
        <taxon>Bacteroidia</taxon>
        <taxon>Bacteroidales</taxon>
        <taxon>Prevotellaceae</taxon>
        <taxon>Alloprevotella</taxon>
    </lineage>
</organism>
<name>C9LJJ4_9BACT</name>
<dbReference type="AlphaFoldDB" id="C9LJJ4"/>
<dbReference type="HOGENOM" id="CLU_3237894_0_0_10"/>
<evidence type="ECO:0000313" key="2">
    <source>
        <dbReference type="Proteomes" id="UP000003460"/>
    </source>
</evidence>
<dbReference type="STRING" id="626522.GCWU000325_02407"/>
<keyword evidence="2" id="KW-1185">Reference proteome</keyword>
<dbReference type="Proteomes" id="UP000003460">
    <property type="component" value="Unassembled WGS sequence"/>
</dbReference>
<dbReference type="EMBL" id="ACIJ02000028">
    <property type="protein sequence ID" value="EEX70366.1"/>
    <property type="molecule type" value="Genomic_DNA"/>
</dbReference>
<comment type="caution">
    <text evidence="1">The sequence shown here is derived from an EMBL/GenBank/DDBJ whole genome shotgun (WGS) entry which is preliminary data.</text>
</comment>
<evidence type="ECO:0000313" key="1">
    <source>
        <dbReference type="EMBL" id="EEX70366.1"/>
    </source>
</evidence>
<gene>
    <name evidence="1" type="ORF">GCWU000325_02407</name>
</gene>
<accession>C9LJJ4</accession>
<proteinExistence type="predicted"/>
<reference evidence="1" key="1">
    <citation type="submission" date="2009-09" db="EMBL/GenBank/DDBJ databases">
        <authorList>
            <person name="Weinstock G."/>
            <person name="Sodergren E."/>
            <person name="Clifton S."/>
            <person name="Fulton L."/>
            <person name="Fulton B."/>
            <person name="Courtney L."/>
            <person name="Fronick C."/>
            <person name="Harrison M."/>
            <person name="Strong C."/>
            <person name="Farmer C."/>
            <person name="Delahaunty K."/>
            <person name="Markovic C."/>
            <person name="Hall O."/>
            <person name="Minx P."/>
            <person name="Tomlinson C."/>
            <person name="Mitreva M."/>
            <person name="Nelson J."/>
            <person name="Hou S."/>
            <person name="Wollam A."/>
            <person name="Pepin K.H."/>
            <person name="Johnson M."/>
            <person name="Bhonagiri V."/>
            <person name="Nash W.E."/>
            <person name="Warren W."/>
            <person name="Chinwalla A."/>
            <person name="Mardis E.R."/>
            <person name="Wilson R.K."/>
        </authorList>
    </citation>
    <scope>NUCLEOTIDE SEQUENCE [LARGE SCALE GENOMIC DNA]</scope>
    <source>
        <strain evidence="1">ATCC 51259</strain>
    </source>
</reference>
<protein>
    <submittedName>
        <fullName evidence="1">Uncharacterized protein</fullName>
    </submittedName>
</protein>
<sequence>MSRPRNFFDTPPISAVDDLCAFFASGYATDYKHTNTAFRNSGR</sequence>